<dbReference type="OrthoDB" id="9807890at2"/>
<dbReference type="KEGG" id="pamo:BAR1_00155"/>
<dbReference type="SUPFAM" id="SSF56300">
    <property type="entry name" value="Metallo-dependent phosphatases"/>
    <property type="match status" value="1"/>
</dbReference>
<dbReference type="GO" id="GO:0016791">
    <property type="term" value="F:phosphatase activity"/>
    <property type="evidence" value="ECO:0007669"/>
    <property type="project" value="TreeGrafter"/>
</dbReference>
<evidence type="ECO:0000259" key="1">
    <source>
        <dbReference type="Pfam" id="PF00149"/>
    </source>
</evidence>
<feature type="domain" description="Calcineurin-like phosphoesterase" evidence="1">
    <location>
        <begin position="1"/>
        <end position="198"/>
    </location>
</feature>
<dbReference type="GO" id="GO:0110154">
    <property type="term" value="P:RNA decapping"/>
    <property type="evidence" value="ECO:0007669"/>
    <property type="project" value="TreeGrafter"/>
</dbReference>
<reference evidence="2 3" key="1">
    <citation type="submission" date="2018-09" db="EMBL/GenBank/DDBJ databases">
        <title>Profundibacter amoris BAR1 gen. nov., sp. nov., a new member of the Roseobacter clade isolated at Lokis Castle Vent Field on the Arctic Mid-Oceanic Ridge.</title>
        <authorList>
            <person name="Le Moine Bauer S."/>
            <person name="Sjoeberg A.G."/>
            <person name="L'Haridon S."/>
            <person name="Stokke R."/>
            <person name="Roalkvam I."/>
            <person name="Steen I.H."/>
            <person name="Dahle H."/>
        </authorList>
    </citation>
    <scope>NUCLEOTIDE SEQUENCE [LARGE SCALE GENOMIC DNA]</scope>
    <source>
        <strain evidence="2 3">BAR1</strain>
    </source>
</reference>
<dbReference type="EMBL" id="CP032125">
    <property type="protein sequence ID" value="AXX96482.1"/>
    <property type="molecule type" value="Genomic_DNA"/>
</dbReference>
<gene>
    <name evidence="2" type="ORF">BAR1_00155</name>
</gene>
<dbReference type="Gene3D" id="3.60.21.10">
    <property type="match status" value="1"/>
</dbReference>
<dbReference type="PANTHER" id="PTHR42850">
    <property type="entry name" value="METALLOPHOSPHOESTERASE"/>
    <property type="match status" value="1"/>
</dbReference>
<sequence length="242" mass="27071">MRVYAIGDIHGQIDLLHQAHERIAVDRARTGDMAAPVIHLGDLPDRGPDTKGVIQLLIDGVARGEPWLTVRGNHDRMFAGFLKDREYHDPRLRPEYTWLHPRLGGIETLASYGVDEHTPHDQVQRAVPDSHKQFLTQMPLIQRFDDLAFVHAGIMPDVPLDQQTEDDLLWIRDPFLNHTGPFEALIVHGHTPVDVATHYGNRINLDSGAGYGKALTAAVFEGTVCWVLGDNGRTPLRPENSL</sequence>
<dbReference type="AlphaFoldDB" id="A0A347UCA4"/>
<dbReference type="PANTHER" id="PTHR42850:SF11">
    <property type="entry name" value="BIS(5'-NUCLEOSYL)-TETRAPHOSPHATASE [SYMMETRICAL]"/>
    <property type="match status" value="1"/>
</dbReference>
<accession>A0A347UCA4</accession>
<evidence type="ECO:0000313" key="2">
    <source>
        <dbReference type="EMBL" id="AXX96482.1"/>
    </source>
</evidence>
<keyword evidence="3" id="KW-1185">Reference proteome</keyword>
<dbReference type="InterPro" id="IPR050126">
    <property type="entry name" value="Ap4A_hydrolase"/>
</dbReference>
<evidence type="ECO:0000313" key="3">
    <source>
        <dbReference type="Proteomes" id="UP000261704"/>
    </source>
</evidence>
<dbReference type="GO" id="GO:0008803">
    <property type="term" value="F:bis(5'-nucleosyl)-tetraphosphatase (symmetrical) activity"/>
    <property type="evidence" value="ECO:0007669"/>
    <property type="project" value="TreeGrafter"/>
</dbReference>
<dbReference type="Pfam" id="PF00149">
    <property type="entry name" value="Metallophos"/>
    <property type="match status" value="1"/>
</dbReference>
<organism evidence="2 3">
    <name type="scientific">Profundibacter amoris</name>
    <dbReference type="NCBI Taxonomy" id="2171755"/>
    <lineage>
        <taxon>Bacteria</taxon>
        <taxon>Pseudomonadati</taxon>
        <taxon>Pseudomonadota</taxon>
        <taxon>Alphaproteobacteria</taxon>
        <taxon>Rhodobacterales</taxon>
        <taxon>Paracoccaceae</taxon>
        <taxon>Profundibacter</taxon>
    </lineage>
</organism>
<name>A0A347UCA4_9RHOB</name>
<dbReference type="InterPro" id="IPR004843">
    <property type="entry name" value="Calcineurin-like_PHP"/>
</dbReference>
<dbReference type="InterPro" id="IPR029052">
    <property type="entry name" value="Metallo-depent_PP-like"/>
</dbReference>
<dbReference type="Proteomes" id="UP000261704">
    <property type="component" value="Chromosome"/>
</dbReference>
<protein>
    <submittedName>
        <fullName evidence="2">Serine/threonine protein phosphatase</fullName>
    </submittedName>
</protein>
<dbReference type="RefSeq" id="WP_118941140.1">
    <property type="nucleotide sequence ID" value="NZ_CP032125.1"/>
</dbReference>
<dbReference type="GO" id="GO:0005737">
    <property type="term" value="C:cytoplasm"/>
    <property type="evidence" value="ECO:0007669"/>
    <property type="project" value="TreeGrafter"/>
</dbReference>
<proteinExistence type="predicted"/>